<evidence type="ECO:0000313" key="1">
    <source>
        <dbReference type="EMBL" id="GFR58960.1"/>
    </source>
</evidence>
<name>A0AAV4EE70_9GAST</name>
<protein>
    <submittedName>
        <fullName evidence="1">Uncharacterized protein</fullName>
    </submittedName>
</protein>
<keyword evidence="2" id="KW-1185">Reference proteome</keyword>
<dbReference type="AlphaFoldDB" id="A0AAV4EE70"/>
<accession>A0AAV4EE70</accession>
<dbReference type="Proteomes" id="UP000762676">
    <property type="component" value="Unassembled WGS sequence"/>
</dbReference>
<sequence>MPSDWIFPRPRSEGNNETCGISTYARYVISTLARPAEHHCLHAVGYARYKFALTTRLLTDMSATMHYCMPRPSLVPFLLLHHLNYLALRNSELNEDVKGIMDDVEVHTLHGL</sequence>
<organism evidence="1 2">
    <name type="scientific">Elysia marginata</name>
    <dbReference type="NCBI Taxonomy" id="1093978"/>
    <lineage>
        <taxon>Eukaryota</taxon>
        <taxon>Metazoa</taxon>
        <taxon>Spiralia</taxon>
        <taxon>Lophotrochozoa</taxon>
        <taxon>Mollusca</taxon>
        <taxon>Gastropoda</taxon>
        <taxon>Heterobranchia</taxon>
        <taxon>Euthyneura</taxon>
        <taxon>Panpulmonata</taxon>
        <taxon>Sacoglossa</taxon>
        <taxon>Placobranchoidea</taxon>
        <taxon>Plakobranchidae</taxon>
        <taxon>Elysia</taxon>
    </lineage>
</organism>
<gene>
    <name evidence="1" type="ORF">ElyMa_001781700</name>
</gene>
<proteinExistence type="predicted"/>
<evidence type="ECO:0000313" key="2">
    <source>
        <dbReference type="Proteomes" id="UP000762676"/>
    </source>
</evidence>
<comment type="caution">
    <text evidence="1">The sequence shown here is derived from an EMBL/GenBank/DDBJ whole genome shotgun (WGS) entry which is preliminary data.</text>
</comment>
<reference evidence="1 2" key="1">
    <citation type="journal article" date="2021" name="Elife">
        <title>Chloroplast acquisition without the gene transfer in kleptoplastic sea slugs, Plakobranchus ocellatus.</title>
        <authorList>
            <person name="Maeda T."/>
            <person name="Takahashi S."/>
            <person name="Yoshida T."/>
            <person name="Shimamura S."/>
            <person name="Takaki Y."/>
            <person name="Nagai Y."/>
            <person name="Toyoda A."/>
            <person name="Suzuki Y."/>
            <person name="Arimoto A."/>
            <person name="Ishii H."/>
            <person name="Satoh N."/>
            <person name="Nishiyama T."/>
            <person name="Hasebe M."/>
            <person name="Maruyama T."/>
            <person name="Minagawa J."/>
            <person name="Obokata J."/>
            <person name="Shigenobu S."/>
        </authorList>
    </citation>
    <scope>NUCLEOTIDE SEQUENCE [LARGE SCALE GENOMIC DNA]</scope>
</reference>
<dbReference type="EMBL" id="BMAT01003622">
    <property type="protein sequence ID" value="GFR58960.1"/>
    <property type="molecule type" value="Genomic_DNA"/>
</dbReference>